<comment type="caution">
    <text evidence="2">The sequence shown here is derived from an EMBL/GenBank/DDBJ whole genome shotgun (WGS) entry which is preliminary data.</text>
</comment>
<reference evidence="2 3" key="1">
    <citation type="submission" date="2018-06" db="EMBL/GenBank/DDBJ databases">
        <title>Comparative genomics reveals the genomic features of Rhizophagus irregularis, R. cerebriforme, R. diaphanum and Gigaspora rosea, and their symbiotic lifestyle signature.</title>
        <authorList>
            <person name="Morin E."/>
            <person name="San Clemente H."/>
            <person name="Chen E.C.H."/>
            <person name="De La Providencia I."/>
            <person name="Hainaut M."/>
            <person name="Kuo A."/>
            <person name="Kohler A."/>
            <person name="Murat C."/>
            <person name="Tang N."/>
            <person name="Roy S."/>
            <person name="Loubradou J."/>
            <person name="Henrissat B."/>
            <person name="Grigoriev I.V."/>
            <person name="Corradi N."/>
            <person name="Roux C."/>
            <person name="Martin F.M."/>
        </authorList>
    </citation>
    <scope>NUCLEOTIDE SEQUENCE [LARGE SCALE GENOMIC DNA]</scope>
    <source>
        <strain evidence="2 3">DAOM 194757</strain>
    </source>
</reference>
<gene>
    <name evidence="2" type="ORF">C2G38_2073765</name>
</gene>
<protein>
    <recommendedName>
        <fullName evidence="4">NmrA-like domain-containing protein</fullName>
    </recommendedName>
</protein>
<dbReference type="AlphaFoldDB" id="A0A397VKM9"/>
<dbReference type="InterPro" id="IPR051164">
    <property type="entry name" value="NmrA-like_oxidored"/>
</dbReference>
<dbReference type="Gene3D" id="3.90.25.10">
    <property type="entry name" value="UDP-galactose 4-epimerase, domain 1"/>
    <property type="match status" value="1"/>
</dbReference>
<dbReference type="PANTHER" id="PTHR42748">
    <property type="entry name" value="NITROGEN METABOLITE REPRESSION PROTEIN NMRA FAMILY MEMBER"/>
    <property type="match status" value="1"/>
</dbReference>
<dbReference type="InterPro" id="IPR036291">
    <property type="entry name" value="NAD(P)-bd_dom_sf"/>
</dbReference>
<evidence type="ECO:0000256" key="1">
    <source>
        <dbReference type="ARBA" id="ARBA00022857"/>
    </source>
</evidence>
<dbReference type="PANTHER" id="PTHR42748:SF22">
    <property type="entry name" value="NMRA-LIKE DOMAIN-CONTAINING PROTEIN"/>
    <property type="match status" value="1"/>
</dbReference>
<dbReference type="OrthoDB" id="10254221at2759"/>
<evidence type="ECO:0000313" key="2">
    <source>
        <dbReference type="EMBL" id="RIB23050.1"/>
    </source>
</evidence>
<dbReference type="EMBL" id="QKWP01000280">
    <property type="protein sequence ID" value="RIB23050.1"/>
    <property type="molecule type" value="Genomic_DNA"/>
</dbReference>
<proteinExistence type="predicted"/>
<dbReference type="GO" id="GO:0005634">
    <property type="term" value="C:nucleus"/>
    <property type="evidence" value="ECO:0007669"/>
    <property type="project" value="TreeGrafter"/>
</dbReference>
<dbReference type="STRING" id="44941.A0A397VKM9"/>
<evidence type="ECO:0008006" key="4">
    <source>
        <dbReference type="Google" id="ProtNLM"/>
    </source>
</evidence>
<name>A0A397VKM9_9GLOM</name>
<organism evidence="2 3">
    <name type="scientific">Gigaspora rosea</name>
    <dbReference type="NCBI Taxonomy" id="44941"/>
    <lineage>
        <taxon>Eukaryota</taxon>
        <taxon>Fungi</taxon>
        <taxon>Fungi incertae sedis</taxon>
        <taxon>Mucoromycota</taxon>
        <taxon>Glomeromycotina</taxon>
        <taxon>Glomeromycetes</taxon>
        <taxon>Diversisporales</taxon>
        <taxon>Gigasporaceae</taxon>
        <taxon>Gigaspora</taxon>
    </lineage>
</organism>
<dbReference type="Proteomes" id="UP000266673">
    <property type="component" value="Unassembled WGS sequence"/>
</dbReference>
<keyword evidence="1" id="KW-0521">NADP</keyword>
<keyword evidence="3" id="KW-1185">Reference proteome</keyword>
<accession>A0A397VKM9</accession>
<dbReference type="Gene3D" id="3.40.50.720">
    <property type="entry name" value="NAD(P)-binding Rossmann-like Domain"/>
    <property type="match status" value="1"/>
</dbReference>
<sequence length="316" mass="36274">MTKDSIFILEADRPTGVATVCALFNSGPTQSNRRINVKAGVNPNSSPEVREKLSQYGAEVIVIDDPHNVKFNDVHKLMIILSPERLDAGFIYVDAASRDRVPFVLLQSIVLADERDDYVGKKYAQLEAKVKKMITKECNNISENCENEDLKDAHIHRYWAILRAGIYDHYLLAFKDCIKKGVLDLPIGNGEFAPIAVEDVGKVAKHILDKSENYYSHTFTVTGHELFSGKLLAERLSETLHHKLTYKPCEDDEHIREHIKKYINNPVEVEAVYQLFDFIKEDKLKFVSPNFTEIEKWKPKTVMQFFLENKNEILNY</sequence>
<evidence type="ECO:0000313" key="3">
    <source>
        <dbReference type="Proteomes" id="UP000266673"/>
    </source>
</evidence>
<dbReference type="SUPFAM" id="SSF51735">
    <property type="entry name" value="NAD(P)-binding Rossmann-fold domains"/>
    <property type="match status" value="1"/>
</dbReference>